<dbReference type="GO" id="GO:0019752">
    <property type="term" value="P:carboxylic acid metabolic process"/>
    <property type="evidence" value="ECO:0007669"/>
    <property type="project" value="InterPro"/>
</dbReference>
<comment type="caution">
    <text evidence="8">The sequence shown here is derived from an EMBL/GenBank/DDBJ whole genome shotgun (WGS) entry which is preliminary data.</text>
</comment>
<dbReference type="AlphaFoldDB" id="A0A5J4KPT0"/>
<dbReference type="GO" id="GO:0030170">
    <property type="term" value="F:pyridoxal phosphate binding"/>
    <property type="evidence" value="ECO:0007669"/>
    <property type="project" value="InterPro"/>
</dbReference>
<dbReference type="GO" id="GO:0006520">
    <property type="term" value="P:amino acid metabolic process"/>
    <property type="evidence" value="ECO:0007669"/>
    <property type="project" value="InterPro"/>
</dbReference>
<accession>A0A5J4KPT0</accession>
<dbReference type="PANTHER" id="PTHR11999">
    <property type="entry name" value="GROUP II PYRIDOXAL-5-PHOSPHATE DECARBOXYLASE"/>
    <property type="match status" value="1"/>
</dbReference>
<proteinExistence type="inferred from homology"/>
<keyword evidence="4 6" id="KW-0663">Pyridoxal phosphate</keyword>
<evidence type="ECO:0000256" key="3">
    <source>
        <dbReference type="ARBA" id="ARBA00022793"/>
    </source>
</evidence>
<keyword evidence="5 7" id="KW-0456">Lyase</keyword>
<gene>
    <name evidence="8" type="ORF">KDW_33540</name>
</gene>
<dbReference type="PRINTS" id="PR00800">
    <property type="entry name" value="YHDCRBOXLASE"/>
</dbReference>
<dbReference type="PANTHER" id="PTHR11999:SF70">
    <property type="entry name" value="MIP05841P"/>
    <property type="match status" value="1"/>
</dbReference>
<dbReference type="InterPro" id="IPR010977">
    <property type="entry name" value="Aromatic_deC"/>
</dbReference>
<dbReference type="GO" id="GO:0004058">
    <property type="term" value="F:aromatic-L-amino-acid decarboxylase activity"/>
    <property type="evidence" value="ECO:0007669"/>
    <property type="project" value="UniProtKB-ARBA"/>
</dbReference>
<evidence type="ECO:0000256" key="7">
    <source>
        <dbReference type="RuleBase" id="RU000382"/>
    </source>
</evidence>
<dbReference type="GO" id="GO:0005737">
    <property type="term" value="C:cytoplasm"/>
    <property type="evidence" value="ECO:0007669"/>
    <property type="project" value="TreeGrafter"/>
</dbReference>
<keyword evidence="9" id="KW-1185">Reference proteome</keyword>
<dbReference type="Gene3D" id="1.20.1340.10">
    <property type="entry name" value="dopa decarboxylase, N-terminal domain"/>
    <property type="match status" value="1"/>
</dbReference>
<dbReference type="EMBL" id="BKZW01000001">
    <property type="protein sequence ID" value="GER89192.1"/>
    <property type="molecule type" value="Genomic_DNA"/>
</dbReference>
<dbReference type="InterPro" id="IPR015422">
    <property type="entry name" value="PyrdxlP-dep_Trfase_small"/>
</dbReference>
<sequence length="513" mass="56524">MEEPSGGEYRQPGDMDADSLRRYGHQVVDWMVDYLNGAQNNPILAQVTPGEISYSVGNRPPVQPEAMDTILADLESLIMPGITHWNSAGFMGYFGISGSGPSILAEMFDATLNVTRMLWRTAPAATELEQVVLIWLREMLGLPETMFGMLYPNSAIVHALVAAREAIPRGFIACSGLAGRADLPPLCLYTSQEAHVSIDKAAVVLGIGLEGVRKIRTDAAFRMDTEDLKRIIQEDLRAGFLPFAVVATVGTTSTTSIDPVAAIADICKQYGLWLHVDAAYAGAAALVPEKRWILAGCERADSFSVNPHKWLFTTFSCSAFFTRHPEMLKSALGVTSDYLANGEGDNQAMPDLMDYDFSLPHRFPALKLWMVIRYFGQEGLAKRIAEHCRLATLLAEWIAASADFECMAPVPLSVVCLRAHPLGIDQDSKLDTLNERIVQRVNASGNFFLSHTRIHGKYTIRVAISHIRTQEIQVRGIWAALQGSLQVELGMLRRQKMGHSALHMLNLPTRSLL</sequence>
<evidence type="ECO:0000313" key="8">
    <source>
        <dbReference type="EMBL" id="GER89192.1"/>
    </source>
</evidence>
<dbReference type="RefSeq" id="WP_151756981.1">
    <property type="nucleotide sequence ID" value="NZ_BKZW01000001.1"/>
</dbReference>
<dbReference type="InterPro" id="IPR015421">
    <property type="entry name" value="PyrdxlP-dep_Trfase_major"/>
</dbReference>
<keyword evidence="3" id="KW-0210">Decarboxylase</keyword>
<dbReference type="InterPro" id="IPR015424">
    <property type="entry name" value="PyrdxlP-dep_Trfase"/>
</dbReference>
<dbReference type="Gene3D" id="3.40.640.10">
    <property type="entry name" value="Type I PLP-dependent aspartate aminotransferase-like (Major domain)"/>
    <property type="match status" value="1"/>
</dbReference>
<dbReference type="InterPro" id="IPR021115">
    <property type="entry name" value="Pyridoxal-P_BS"/>
</dbReference>
<dbReference type="Proteomes" id="UP000326912">
    <property type="component" value="Unassembled WGS sequence"/>
</dbReference>
<feature type="modified residue" description="N6-(pyridoxal phosphate)lysine" evidence="6">
    <location>
        <position position="309"/>
    </location>
</feature>
<reference evidence="8 9" key="1">
    <citation type="submission" date="2019-10" db="EMBL/GenBank/DDBJ databases">
        <title>Dictyobacter vulcani sp. nov., within the class Ktedonobacteria, isolated from soil of volcanic Mt. Zao.</title>
        <authorList>
            <person name="Zheng Y."/>
            <person name="Wang C.M."/>
            <person name="Sakai Y."/>
            <person name="Abe K."/>
            <person name="Yokota A."/>
            <person name="Yabe S."/>
        </authorList>
    </citation>
    <scope>NUCLEOTIDE SEQUENCE [LARGE SCALE GENOMIC DNA]</scope>
    <source>
        <strain evidence="8 9">W12</strain>
    </source>
</reference>
<comment type="cofactor">
    <cofactor evidence="1 6 7">
        <name>pyridoxal 5'-phosphate</name>
        <dbReference type="ChEBI" id="CHEBI:597326"/>
    </cofactor>
</comment>
<evidence type="ECO:0000256" key="5">
    <source>
        <dbReference type="ARBA" id="ARBA00023239"/>
    </source>
</evidence>
<protein>
    <submittedName>
        <fullName evidence="8">Aromatic-L-amino-acid decarboxylase</fullName>
    </submittedName>
</protein>
<dbReference type="PROSITE" id="PS00392">
    <property type="entry name" value="DDC_GAD_HDC_YDC"/>
    <property type="match status" value="1"/>
</dbReference>
<dbReference type="InterPro" id="IPR002129">
    <property type="entry name" value="PyrdxlP-dep_de-COase"/>
</dbReference>
<evidence type="ECO:0000256" key="1">
    <source>
        <dbReference type="ARBA" id="ARBA00001933"/>
    </source>
</evidence>
<evidence type="ECO:0000256" key="2">
    <source>
        <dbReference type="ARBA" id="ARBA00009533"/>
    </source>
</evidence>
<evidence type="ECO:0000256" key="6">
    <source>
        <dbReference type="PIRSR" id="PIRSR602129-50"/>
    </source>
</evidence>
<evidence type="ECO:0000256" key="4">
    <source>
        <dbReference type="ARBA" id="ARBA00022898"/>
    </source>
</evidence>
<dbReference type="Pfam" id="PF00282">
    <property type="entry name" value="Pyridoxal_deC"/>
    <property type="match status" value="1"/>
</dbReference>
<dbReference type="Gene3D" id="3.90.1150.10">
    <property type="entry name" value="Aspartate Aminotransferase, domain 1"/>
    <property type="match status" value="1"/>
</dbReference>
<dbReference type="SUPFAM" id="SSF53383">
    <property type="entry name" value="PLP-dependent transferases"/>
    <property type="match status" value="1"/>
</dbReference>
<name>A0A5J4KPT0_9CHLR</name>
<comment type="similarity">
    <text evidence="2 7">Belongs to the group II decarboxylase family.</text>
</comment>
<evidence type="ECO:0000313" key="9">
    <source>
        <dbReference type="Proteomes" id="UP000326912"/>
    </source>
</evidence>
<organism evidence="8 9">
    <name type="scientific">Dictyobacter vulcani</name>
    <dbReference type="NCBI Taxonomy" id="2607529"/>
    <lineage>
        <taxon>Bacteria</taxon>
        <taxon>Bacillati</taxon>
        <taxon>Chloroflexota</taxon>
        <taxon>Ktedonobacteria</taxon>
        <taxon>Ktedonobacterales</taxon>
        <taxon>Dictyobacteraceae</taxon>
        <taxon>Dictyobacter</taxon>
    </lineage>
</organism>